<accession>A0A7R9EHI0</accession>
<proteinExistence type="predicted"/>
<feature type="region of interest" description="Disordered" evidence="1">
    <location>
        <begin position="209"/>
        <end position="229"/>
    </location>
</feature>
<sequence>MQSLTCIKVREGGRGTTTAPTPPPSTTPLSEGNVTASGVEKAPVTRRRLDGHDACYNTYEVLLIIGLTCAVNFAFIFVVMAFVHLCNRGQQVKGLDYLVDGETAMVLPRCDSLLPLVLPSDGASAELRRSSGSYSSVQEYVNSLPDPVHGSMVSLHTLKRFPSSSSEEVHRGHNVINQGKTALDIISRGNCMAISSQIEDKFGNAGWSTLPVAPSNPNTPPSGITESEDIWQQLTERKRGLNFSP</sequence>
<organism evidence="3">
    <name type="scientific">Timema monikensis</name>
    <dbReference type="NCBI Taxonomy" id="170555"/>
    <lineage>
        <taxon>Eukaryota</taxon>
        <taxon>Metazoa</taxon>
        <taxon>Ecdysozoa</taxon>
        <taxon>Arthropoda</taxon>
        <taxon>Hexapoda</taxon>
        <taxon>Insecta</taxon>
        <taxon>Pterygota</taxon>
        <taxon>Neoptera</taxon>
        <taxon>Polyneoptera</taxon>
        <taxon>Phasmatodea</taxon>
        <taxon>Timematodea</taxon>
        <taxon>Timematoidea</taxon>
        <taxon>Timematidae</taxon>
        <taxon>Timema</taxon>
    </lineage>
</organism>
<keyword evidence="2" id="KW-1133">Transmembrane helix</keyword>
<keyword evidence="2" id="KW-0472">Membrane</keyword>
<evidence type="ECO:0000313" key="3">
    <source>
        <dbReference type="EMBL" id="CAD7434101.1"/>
    </source>
</evidence>
<feature type="transmembrane region" description="Helical" evidence="2">
    <location>
        <begin position="61"/>
        <end position="83"/>
    </location>
</feature>
<name>A0A7R9EHI0_9NEOP</name>
<evidence type="ECO:0000256" key="2">
    <source>
        <dbReference type="SAM" id="Phobius"/>
    </source>
</evidence>
<evidence type="ECO:0000256" key="1">
    <source>
        <dbReference type="SAM" id="MobiDB-lite"/>
    </source>
</evidence>
<dbReference type="AlphaFoldDB" id="A0A7R9EHI0"/>
<gene>
    <name evidence="3" type="ORF">TMSB3V08_LOCUS10758</name>
</gene>
<dbReference type="EMBL" id="OB797115">
    <property type="protein sequence ID" value="CAD7434101.1"/>
    <property type="molecule type" value="Genomic_DNA"/>
</dbReference>
<keyword evidence="2" id="KW-0812">Transmembrane</keyword>
<feature type="region of interest" description="Disordered" evidence="1">
    <location>
        <begin position="12"/>
        <end position="34"/>
    </location>
</feature>
<reference evidence="3" key="1">
    <citation type="submission" date="2020-11" db="EMBL/GenBank/DDBJ databases">
        <authorList>
            <person name="Tran Van P."/>
        </authorList>
    </citation>
    <scope>NUCLEOTIDE SEQUENCE</scope>
</reference>
<protein>
    <submittedName>
        <fullName evidence="3">Uncharacterized protein</fullName>
    </submittedName>
</protein>